<sequence>MIQTLEDMIRRLCTYGLELKDSDGFTHDWCTLIPALELAYKTSIHSSTGKAPAMLEKGGNPILPYDTLKKDLVDIHPTASSAKIMLDKERNHAKRCMQNRDGIKVINLLSLD</sequence>
<accession>A0A9Q3I0D4</accession>
<comment type="caution">
    <text evidence="1">The sequence shown here is derived from an EMBL/GenBank/DDBJ whole genome shotgun (WGS) entry which is preliminary data.</text>
</comment>
<dbReference type="EMBL" id="AVOT02028883">
    <property type="protein sequence ID" value="MBW0521514.1"/>
    <property type="molecule type" value="Genomic_DNA"/>
</dbReference>
<dbReference type="GO" id="GO:0003676">
    <property type="term" value="F:nucleic acid binding"/>
    <property type="evidence" value="ECO:0007669"/>
    <property type="project" value="InterPro"/>
</dbReference>
<dbReference type="Proteomes" id="UP000765509">
    <property type="component" value="Unassembled WGS sequence"/>
</dbReference>
<evidence type="ECO:0000313" key="2">
    <source>
        <dbReference type="Proteomes" id="UP000765509"/>
    </source>
</evidence>
<dbReference type="AlphaFoldDB" id="A0A9Q3I0D4"/>
<organism evidence="1 2">
    <name type="scientific">Austropuccinia psidii MF-1</name>
    <dbReference type="NCBI Taxonomy" id="1389203"/>
    <lineage>
        <taxon>Eukaryota</taxon>
        <taxon>Fungi</taxon>
        <taxon>Dikarya</taxon>
        <taxon>Basidiomycota</taxon>
        <taxon>Pucciniomycotina</taxon>
        <taxon>Pucciniomycetes</taxon>
        <taxon>Pucciniales</taxon>
        <taxon>Sphaerophragmiaceae</taxon>
        <taxon>Austropuccinia</taxon>
    </lineage>
</organism>
<reference evidence="1" key="1">
    <citation type="submission" date="2021-03" db="EMBL/GenBank/DDBJ databases">
        <title>Draft genome sequence of rust myrtle Austropuccinia psidii MF-1, a brazilian biotype.</title>
        <authorList>
            <person name="Quecine M.C."/>
            <person name="Pachon D.M.R."/>
            <person name="Bonatelli M.L."/>
            <person name="Correr F.H."/>
            <person name="Franceschini L.M."/>
            <person name="Leite T.F."/>
            <person name="Margarido G.R.A."/>
            <person name="Almeida C.A."/>
            <person name="Ferrarezi J.A."/>
            <person name="Labate C.A."/>
        </authorList>
    </citation>
    <scope>NUCLEOTIDE SEQUENCE</scope>
    <source>
        <strain evidence="1">MF-1</strain>
    </source>
</reference>
<keyword evidence="2" id="KW-1185">Reference proteome</keyword>
<name>A0A9Q3I0D4_9BASI</name>
<dbReference type="Gene3D" id="3.30.420.10">
    <property type="entry name" value="Ribonuclease H-like superfamily/Ribonuclease H"/>
    <property type="match status" value="1"/>
</dbReference>
<dbReference type="InterPro" id="IPR036397">
    <property type="entry name" value="RNaseH_sf"/>
</dbReference>
<protein>
    <submittedName>
        <fullName evidence="1">Uncharacterized protein</fullName>
    </submittedName>
</protein>
<gene>
    <name evidence="1" type="ORF">O181_061229</name>
</gene>
<evidence type="ECO:0000313" key="1">
    <source>
        <dbReference type="EMBL" id="MBW0521514.1"/>
    </source>
</evidence>
<proteinExistence type="predicted"/>